<keyword evidence="2" id="KW-1185">Reference proteome</keyword>
<proteinExistence type="predicted"/>
<sequence length="153" mass="17435">MGDYFCLSDCDVIGFDLDHTLCRYHLKETSRVSGLNRRTVEPPGGGVCVCNIYACCISGSLHHDQYPVCIEADRVVSANVEAAPSSQRNVEQQNSQSAVFCASQRFHTPRNLRHKHRHLQLRRGMKRLDSGKVSETEDGLVARTRERETRRWF</sequence>
<accession>A0AAV2KAX0</accession>
<organism evidence="1 2">
    <name type="scientific">Knipowitschia caucasica</name>
    <name type="common">Caucasian dwarf goby</name>
    <name type="synonym">Pomatoschistus caucasicus</name>
    <dbReference type="NCBI Taxonomy" id="637954"/>
    <lineage>
        <taxon>Eukaryota</taxon>
        <taxon>Metazoa</taxon>
        <taxon>Chordata</taxon>
        <taxon>Craniata</taxon>
        <taxon>Vertebrata</taxon>
        <taxon>Euteleostomi</taxon>
        <taxon>Actinopterygii</taxon>
        <taxon>Neopterygii</taxon>
        <taxon>Teleostei</taxon>
        <taxon>Neoteleostei</taxon>
        <taxon>Acanthomorphata</taxon>
        <taxon>Gobiaria</taxon>
        <taxon>Gobiiformes</taxon>
        <taxon>Gobioidei</taxon>
        <taxon>Gobiidae</taxon>
        <taxon>Gobiinae</taxon>
        <taxon>Knipowitschia</taxon>
    </lineage>
</organism>
<dbReference type="Proteomes" id="UP001497482">
    <property type="component" value="Chromosome 17"/>
</dbReference>
<evidence type="ECO:0000313" key="2">
    <source>
        <dbReference type="Proteomes" id="UP001497482"/>
    </source>
</evidence>
<gene>
    <name evidence="1" type="ORF">KC01_LOCUS15670</name>
</gene>
<dbReference type="SUPFAM" id="SSF56784">
    <property type="entry name" value="HAD-like"/>
    <property type="match status" value="1"/>
</dbReference>
<name>A0AAV2KAX0_KNICA</name>
<evidence type="ECO:0000313" key="1">
    <source>
        <dbReference type="EMBL" id="CAL1585446.1"/>
    </source>
</evidence>
<dbReference type="AlphaFoldDB" id="A0AAV2KAX0"/>
<reference evidence="1 2" key="1">
    <citation type="submission" date="2024-04" db="EMBL/GenBank/DDBJ databases">
        <authorList>
            <person name="Waldvogel A.-M."/>
            <person name="Schoenle A."/>
        </authorList>
    </citation>
    <scope>NUCLEOTIDE SEQUENCE [LARGE SCALE GENOMIC DNA]</scope>
</reference>
<evidence type="ECO:0008006" key="3">
    <source>
        <dbReference type="Google" id="ProtNLM"/>
    </source>
</evidence>
<dbReference type="InterPro" id="IPR036412">
    <property type="entry name" value="HAD-like_sf"/>
</dbReference>
<dbReference type="EMBL" id="OZ035839">
    <property type="protein sequence ID" value="CAL1585446.1"/>
    <property type="molecule type" value="Genomic_DNA"/>
</dbReference>
<protein>
    <recommendedName>
        <fullName evidence="3">5'-nucleotidase domain-containing protein 1</fullName>
    </recommendedName>
</protein>